<comment type="caution">
    <text evidence="3">The sequence shown here is derived from an EMBL/GenBank/DDBJ whole genome shotgun (WGS) entry which is preliminary data.</text>
</comment>
<feature type="domain" description="Methyltransferase" evidence="2">
    <location>
        <begin position="81"/>
        <end position="165"/>
    </location>
</feature>
<protein>
    <submittedName>
        <fullName evidence="3">Class I SAM-dependent methyltransferase</fullName>
    </submittedName>
</protein>
<name>A0ABN2U5Z6_9MICO</name>
<evidence type="ECO:0000313" key="3">
    <source>
        <dbReference type="EMBL" id="GAA2030328.1"/>
    </source>
</evidence>
<dbReference type="SUPFAM" id="SSF53335">
    <property type="entry name" value="S-adenosyl-L-methionine-dependent methyltransferases"/>
    <property type="match status" value="1"/>
</dbReference>
<dbReference type="GO" id="GO:0008168">
    <property type="term" value="F:methyltransferase activity"/>
    <property type="evidence" value="ECO:0007669"/>
    <property type="project" value="UniProtKB-KW"/>
</dbReference>
<dbReference type="InterPro" id="IPR041698">
    <property type="entry name" value="Methyltransf_25"/>
</dbReference>
<evidence type="ECO:0000313" key="4">
    <source>
        <dbReference type="Proteomes" id="UP001501196"/>
    </source>
</evidence>
<dbReference type="Proteomes" id="UP001501196">
    <property type="component" value="Unassembled WGS sequence"/>
</dbReference>
<feature type="compositionally biased region" description="Pro residues" evidence="1">
    <location>
        <begin position="1"/>
        <end position="22"/>
    </location>
</feature>
<keyword evidence="4" id="KW-1185">Reference proteome</keyword>
<feature type="region of interest" description="Disordered" evidence="1">
    <location>
        <begin position="1"/>
        <end position="24"/>
    </location>
</feature>
<proteinExistence type="predicted"/>
<dbReference type="Pfam" id="PF13649">
    <property type="entry name" value="Methyltransf_25"/>
    <property type="match status" value="1"/>
</dbReference>
<evidence type="ECO:0000256" key="1">
    <source>
        <dbReference type="SAM" id="MobiDB-lite"/>
    </source>
</evidence>
<gene>
    <name evidence="3" type="ORF">GCM10009819_12500</name>
</gene>
<keyword evidence="3" id="KW-0489">Methyltransferase</keyword>
<accession>A0ABN2U5Z6</accession>
<dbReference type="GO" id="GO:0032259">
    <property type="term" value="P:methylation"/>
    <property type="evidence" value="ECO:0007669"/>
    <property type="project" value="UniProtKB-KW"/>
</dbReference>
<organism evidence="3 4">
    <name type="scientific">Agromyces tropicus</name>
    <dbReference type="NCBI Taxonomy" id="555371"/>
    <lineage>
        <taxon>Bacteria</taxon>
        <taxon>Bacillati</taxon>
        <taxon>Actinomycetota</taxon>
        <taxon>Actinomycetes</taxon>
        <taxon>Micrococcales</taxon>
        <taxon>Microbacteriaceae</taxon>
        <taxon>Agromyces</taxon>
    </lineage>
</organism>
<feature type="region of interest" description="Disordered" evidence="1">
    <location>
        <begin position="246"/>
        <end position="266"/>
    </location>
</feature>
<reference evidence="3 4" key="1">
    <citation type="journal article" date="2019" name="Int. J. Syst. Evol. Microbiol.">
        <title>The Global Catalogue of Microorganisms (GCM) 10K type strain sequencing project: providing services to taxonomists for standard genome sequencing and annotation.</title>
        <authorList>
            <consortium name="The Broad Institute Genomics Platform"/>
            <consortium name="The Broad Institute Genome Sequencing Center for Infectious Disease"/>
            <person name="Wu L."/>
            <person name="Ma J."/>
        </authorList>
    </citation>
    <scope>NUCLEOTIDE SEQUENCE [LARGE SCALE GENOMIC DNA]</scope>
    <source>
        <strain evidence="3 4">JCM 15672</strain>
    </source>
</reference>
<dbReference type="RefSeq" id="WP_344370505.1">
    <property type="nucleotide sequence ID" value="NZ_BAAAPW010000002.1"/>
</dbReference>
<dbReference type="InterPro" id="IPR029063">
    <property type="entry name" value="SAM-dependent_MTases_sf"/>
</dbReference>
<dbReference type="Gene3D" id="3.40.50.150">
    <property type="entry name" value="Vaccinia Virus protein VP39"/>
    <property type="match status" value="1"/>
</dbReference>
<evidence type="ECO:0000259" key="2">
    <source>
        <dbReference type="Pfam" id="PF13649"/>
    </source>
</evidence>
<dbReference type="EMBL" id="BAAAPW010000002">
    <property type="protein sequence ID" value="GAA2030328.1"/>
    <property type="molecule type" value="Genomic_DNA"/>
</dbReference>
<keyword evidence="3" id="KW-0808">Transferase</keyword>
<sequence length="266" mass="27804">MSAPPFRPAPPAGPSTRVPPHPAFGAGNGEPYLRLLAGQDLMPGLTLRGADGVAHRLDAGSWVRPAGDADLDVLDRVAGPVLDVGCGPGRMLHAAASRSLPALGIDVAPHAVARARLAGGLALHRSVFDRLPLEGRWQTVLLMDGNIGIGGDPSALLRRCAELAHERGSVVIEADPDPELAIVGECIVVDDEGCESSPFPWARVGWSAIRTVAADAGLAVAEHWDASGRHFVRVARSARRTRVRDVRSASAATQSTTVHTIASARP</sequence>